<dbReference type="EMBL" id="MT711976">
    <property type="protein sequence ID" value="QMP84216.1"/>
    <property type="molecule type" value="Genomic_DNA"/>
</dbReference>
<gene>
    <name evidence="1" type="ORF">HUN41_00087</name>
</gene>
<sequence length="60" mass="6607">MTLFEKKPSVPEGILIEGSFTCMTCDEVVEEANYLPVDKLLGWKCSNGHKSAIENFSLGV</sequence>
<evidence type="ECO:0000313" key="2">
    <source>
        <dbReference type="Proteomes" id="UP000515922"/>
    </source>
</evidence>
<protein>
    <submittedName>
        <fullName evidence="1">Uncharacterized protein</fullName>
    </submittedName>
</protein>
<accession>A0A7G4AW26</accession>
<dbReference type="Proteomes" id="UP000515922">
    <property type="component" value="Segment"/>
</dbReference>
<keyword evidence="2" id="KW-1185">Reference proteome</keyword>
<reference evidence="1 2" key="1">
    <citation type="submission" date="2020-07" db="EMBL/GenBank/DDBJ databases">
        <title>Streptomyces phage Genome sequencing and assembly.</title>
        <authorList>
            <person name="Sharma V."/>
            <person name="Hardy A."/>
            <person name="Frunzke J."/>
        </authorList>
    </citation>
    <scope>NUCLEOTIDE SEQUENCE [LARGE SCALE GENOMIC DNA]</scope>
</reference>
<organism evidence="1 2">
    <name type="scientific">Streptomyces phage Coruscant</name>
    <dbReference type="NCBI Taxonomy" id="2739834"/>
    <lineage>
        <taxon>Viruses</taxon>
        <taxon>Duplodnaviria</taxon>
        <taxon>Heunggongvirae</taxon>
        <taxon>Uroviricota</taxon>
        <taxon>Caudoviricetes</taxon>
        <taxon>Stanwilliamsviridae</taxon>
        <taxon>Boydwoodruffvirinae</taxon>
        <taxon>Coruscantvirus</taxon>
        <taxon>Coruscantvirus coruscant</taxon>
    </lineage>
</organism>
<proteinExistence type="predicted"/>
<name>A0A7G4AW26_9CAUD</name>
<evidence type="ECO:0000313" key="1">
    <source>
        <dbReference type="EMBL" id="QMP84216.1"/>
    </source>
</evidence>